<name>A0AAN6EXX3_EXODE</name>
<dbReference type="Proteomes" id="UP001161757">
    <property type="component" value="Unassembled WGS sequence"/>
</dbReference>
<comment type="caution">
    <text evidence="1">The sequence shown here is derived from an EMBL/GenBank/DDBJ whole genome shotgun (WGS) entry which is preliminary data.</text>
</comment>
<dbReference type="AlphaFoldDB" id="A0AAN6EXX3"/>
<reference evidence="1" key="1">
    <citation type="submission" date="2023-01" db="EMBL/GenBank/DDBJ databases">
        <title>Exophiala dermititidis isolated from Cystic Fibrosis Patient.</title>
        <authorList>
            <person name="Kurbessoian T."/>
            <person name="Crocker A."/>
            <person name="Murante D."/>
            <person name="Hogan D.A."/>
            <person name="Stajich J.E."/>
        </authorList>
    </citation>
    <scope>NUCLEOTIDE SEQUENCE</scope>
    <source>
        <strain evidence="1">Ex8</strain>
    </source>
</reference>
<protein>
    <submittedName>
        <fullName evidence="1">Uncharacterized protein</fullName>
    </submittedName>
</protein>
<proteinExistence type="predicted"/>
<dbReference type="EMBL" id="JAJGCB010000003">
    <property type="protein sequence ID" value="KAJ8993637.1"/>
    <property type="molecule type" value="Genomic_DNA"/>
</dbReference>
<gene>
    <name evidence="1" type="ORF">HRR80_002145</name>
</gene>
<evidence type="ECO:0000313" key="2">
    <source>
        <dbReference type="Proteomes" id="UP001161757"/>
    </source>
</evidence>
<sequence>MQWMRVSRVDADLEFSHSTSAGLDNAKMMFCHYAVPWPGISFPNLNLLKYIGALNLAVRRALAELPYYAIYHIFGTNWRWSSNYRARIDAVQKVQKQEAWTTEKEQMPWVSDTRTTPIYPFPALLSCEGLYYCIPASTY</sequence>
<organism evidence="1 2">
    <name type="scientific">Exophiala dermatitidis</name>
    <name type="common">Black yeast-like fungus</name>
    <name type="synonym">Wangiella dermatitidis</name>
    <dbReference type="NCBI Taxonomy" id="5970"/>
    <lineage>
        <taxon>Eukaryota</taxon>
        <taxon>Fungi</taxon>
        <taxon>Dikarya</taxon>
        <taxon>Ascomycota</taxon>
        <taxon>Pezizomycotina</taxon>
        <taxon>Eurotiomycetes</taxon>
        <taxon>Chaetothyriomycetidae</taxon>
        <taxon>Chaetothyriales</taxon>
        <taxon>Herpotrichiellaceae</taxon>
        <taxon>Exophiala</taxon>
    </lineage>
</organism>
<accession>A0AAN6EXX3</accession>
<evidence type="ECO:0000313" key="1">
    <source>
        <dbReference type="EMBL" id="KAJ8993637.1"/>
    </source>
</evidence>